<proteinExistence type="predicted"/>
<keyword evidence="2" id="KW-1185">Reference proteome</keyword>
<protein>
    <submittedName>
        <fullName evidence="1">Uncharacterized protein</fullName>
    </submittedName>
</protein>
<dbReference type="EMBL" id="BGZK01000025">
    <property type="protein sequence ID" value="GBP07154.1"/>
    <property type="molecule type" value="Genomic_DNA"/>
</dbReference>
<organism evidence="1 2">
    <name type="scientific">Eumeta variegata</name>
    <name type="common">Bagworm moth</name>
    <name type="synonym">Eumeta japonica</name>
    <dbReference type="NCBI Taxonomy" id="151549"/>
    <lineage>
        <taxon>Eukaryota</taxon>
        <taxon>Metazoa</taxon>
        <taxon>Ecdysozoa</taxon>
        <taxon>Arthropoda</taxon>
        <taxon>Hexapoda</taxon>
        <taxon>Insecta</taxon>
        <taxon>Pterygota</taxon>
        <taxon>Neoptera</taxon>
        <taxon>Endopterygota</taxon>
        <taxon>Lepidoptera</taxon>
        <taxon>Glossata</taxon>
        <taxon>Ditrysia</taxon>
        <taxon>Tineoidea</taxon>
        <taxon>Psychidae</taxon>
        <taxon>Oiketicinae</taxon>
        <taxon>Eumeta</taxon>
    </lineage>
</organism>
<reference evidence="1 2" key="1">
    <citation type="journal article" date="2019" name="Commun. Biol.">
        <title>The bagworm genome reveals a unique fibroin gene that provides high tensile strength.</title>
        <authorList>
            <person name="Kono N."/>
            <person name="Nakamura H."/>
            <person name="Ohtoshi R."/>
            <person name="Tomita M."/>
            <person name="Numata K."/>
            <person name="Arakawa K."/>
        </authorList>
    </citation>
    <scope>NUCLEOTIDE SEQUENCE [LARGE SCALE GENOMIC DNA]</scope>
</reference>
<name>A0A4C1SZ26_EUMVA</name>
<sequence length="98" mass="11422">MGFSPPSPPLSHGENYKKNRDAYYLWIILLQKDIGAEGEYFEHAQRWCRDHDRNCHRGIDIDIDSGTEIKFKNGTRIKIDSGTEIDNRPGSDWRTEIK</sequence>
<dbReference type="Proteomes" id="UP000299102">
    <property type="component" value="Unassembled WGS sequence"/>
</dbReference>
<evidence type="ECO:0000313" key="2">
    <source>
        <dbReference type="Proteomes" id="UP000299102"/>
    </source>
</evidence>
<comment type="caution">
    <text evidence="1">The sequence shown here is derived from an EMBL/GenBank/DDBJ whole genome shotgun (WGS) entry which is preliminary data.</text>
</comment>
<dbReference type="AlphaFoldDB" id="A0A4C1SZ26"/>
<accession>A0A4C1SZ26</accession>
<gene>
    <name evidence="1" type="ORF">EVAR_92062_1</name>
</gene>
<evidence type="ECO:0000313" key="1">
    <source>
        <dbReference type="EMBL" id="GBP07154.1"/>
    </source>
</evidence>